<evidence type="ECO:0000313" key="2">
    <source>
        <dbReference type="Proteomes" id="UP000604046"/>
    </source>
</evidence>
<comment type="caution">
    <text evidence="1">The sequence shown here is derived from an EMBL/GenBank/DDBJ whole genome shotgun (WGS) entry which is preliminary data.</text>
</comment>
<accession>A0A812HIQ5</accession>
<organism evidence="1 2">
    <name type="scientific">Symbiodinium natans</name>
    <dbReference type="NCBI Taxonomy" id="878477"/>
    <lineage>
        <taxon>Eukaryota</taxon>
        <taxon>Sar</taxon>
        <taxon>Alveolata</taxon>
        <taxon>Dinophyceae</taxon>
        <taxon>Suessiales</taxon>
        <taxon>Symbiodiniaceae</taxon>
        <taxon>Symbiodinium</taxon>
    </lineage>
</organism>
<sequence>MCNAQVAGYPTLHAVTAHALELHGVCLPPLKKLRAFPGNLWMTANWLGSIESHHDRGSESAQCLRPVDSCLLFRREGHPRRVPCGNPGHPFDFDREPGSAIHESVVLLSGLEASRLVPLLRKGLCPAPHKASEQSVQLCHLRDPGMEMVVCPWGQPKRVNFHFRALLKFLNGDSRYWPEEQAELAKFLGILEPTALLDCVDACGSLSESKGVWDILRDKQVLALNGFVKRLTRRGDVEDGVLPPSSELQLHHLLKRFFVRSGELNPKTAVEELVKLRLQMDCYRGSSLEDLISS</sequence>
<keyword evidence="2" id="KW-1185">Reference proteome</keyword>
<protein>
    <submittedName>
        <fullName evidence="1">Uncharacterized protein</fullName>
    </submittedName>
</protein>
<proteinExistence type="predicted"/>
<dbReference type="EMBL" id="CAJNDS010000092">
    <property type="protein sequence ID" value="CAE6952412.1"/>
    <property type="molecule type" value="Genomic_DNA"/>
</dbReference>
<dbReference type="Proteomes" id="UP000604046">
    <property type="component" value="Unassembled WGS sequence"/>
</dbReference>
<name>A0A812HIQ5_9DINO</name>
<dbReference type="AlphaFoldDB" id="A0A812HIQ5"/>
<reference evidence="1" key="1">
    <citation type="submission" date="2021-02" db="EMBL/GenBank/DDBJ databases">
        <authorList>
            <person name="Dougan E. K."/>
            <person name="Rhodes N."/>
            <person name="Thang M."/>
            <person name="Chan C."/>
        </authorList>
    </citation>
    <scope>NUCLEOTIDE SEQUENCE</scope>
</reference>
<evidence type="ECO:0000313" key="1">
    <source>
        <dbReference type="EMBL" id="CAE6952412.1"/>
    </source>
</evidence>
<gene>
    <name evidence="1" type="ORF">SNAT2548_LOCUS1620</name>
</gene>